<dbReference type="AlphaFoldDB" id="A0A5A8CWD4"/>
<gene>
    <name evidence="3" type="ORF">FNF29_00915</name>
</gene>
<organism evidence="3 4">
    <name type="scientific">Cafeteria roenbergensis</name>
    <name type="common">Marine flagellate</name>
    <dbReference type="NCBI Taxonomy" id="33653"/>
    <lineage>
        <taxon>Eukaryota</taxon>
        <taxon>Sar</taxon>
        <taxon>Stramenopiles</taxon>
        <taxon>Bigyra</taxon>
        <taxon>Opalozoa</taxon>
        <taxon>Bicosoecida</taxon>
        <taxon>Cafeteriaceae</taxon>
        <taxon>Cafeteria</taxon>
    </lineage>
</organism>
<accession>A0A5A8CWD4</accession>
<dbReference type="Proteomes" id="UP000323011">
    <property type="component" value="Unassembled WGS sequence"/>
</dbReference>
<dbReference type="CDD" id="cd02440">
    <property type="entry name" value="AdoMet_MTases"/>
    <property type="match status" value="1"/>
</dbReference>
<dbReference type="SUPFAM" id="SSF53335">
    <property type="entry name" value="S-adenosyl-L-methionine-dependent methyltransferases"/>
    <property type="match status" value="1"/>
</dbReference>
<dbReference type="GO" id="GO:0016740">
    <property type="term" value="F:transferase activity"/>
    <property type="evidence" value="ECO:0007669"/>
    <property type="project" value="UniProtKB-KW"/>
</dbReference>
<protein>
    <recommendedName>
        <fullName evidence="2">Methyltransferase domain-containing protein</fullName>
    </recommendedName>
</protein>
<evidence type="ECO:0000313" key="4">
    <source>
        <dbReference type="Proteomes" id="UP000323011"/>
    </source>
</evidence>
<dbReference type="PANTHER" id="PTHR43861">
    <property type="entry name" value="TRANS-ACONITATE 2-METHYLTRANSFERASE-RELATED"/>
    <property type="match status" value="1"/>
</dbReference>
<dbReference type="InterPro" id="IPR029063">
    <property type="entry name" value="SAM-dependent_MTases_sf"/>
</dbReference>
<evidence type="ECO:0000313" key="3">
    <source>
        <dbReference type="EMBL" id="KAA0156804.1"/>
    </source>
</evidence>
<feature type="domain" description="Methyltransferase" evidence="2">
    <location>
        <begin position="79"/>
        <end position="147"/>
    </location>
</feature>
<sequence length="356" mass="36616">MAAAGGTAVRAMGNDALIVKWNKFSKAYSAVMEQWSWPSYASLVSATGLPVLDGSGLASWKHLDAAKAPSSSGKRPPLVLDVGCGPGSHSLELARMHPGLRILATDLSEGMIELARSRAAGVDNIAFAVASADSEEVAARGLATVAAGSVLAGEHVSDPMSEALRVPGGEGALLADAAIANLVMQIVPDTLAAFQGVGASLRPGAPFAFAVWGDRSRSALFTALPGALRSLEIPGLEAMQAEVAEAAATTRSGFHLEADVPRVKRLLAEAGFGPVSTWTTELPMPGGPVLSAQDGAARLIDLIPANSELAARVHKEGGDEARAALIRALEGRVQALMDEDAVLGLHVRVYVAAKRG</sequence>
<keyword evidence="1" id="KW-0808">Transferase</keyword>
<dbReference type="InterPro" id="IPR041698">
    <property type="entry name" value="Methyltransf_25"/>
</dbReference>
<reference evidence="3 4" key="1">
    <citation type="submission" date="2019-07" db="EMBL/GenBank/DDBJ databases">
        <title>Genomes of Cafeteria roenbergensis.</title>
        <authorList>
            <person name="Fischer M.G."/>
            <person name="Hackl T."/>
            <person name="Roman M."/>
        </authorList>
    </citation>
    <scope>NUCLEOTIDE SEQUENCE [LARGE SCALE GENOMIC DNA]</scope>
    <source>
        <strain evidence="3 4">BVI</strain>
    </source>
</reference>
<keyword evidence="4" id="KW-1185">Reference proteome</keyword>
<proteinExistence type="predicted"/>
<evidence type="ECO:0000259" key="2">
    <source>
        <dbReference type="Pfam" id="PF13649"/>
    </source>
</evidence>
<evidence type="ECO:0000256" key="1">
    <source>
        <dbReference type="ARBA" id="ARBA00022679"/>
    </source>
</evidence>
<dbReference type="Gene3D" id="3.40.50.150">
    <property type="entry name" value="Vaccinia Virus protein VP39"/>
    <property type="match status" value="1"/>
</dbReference>
<comment type="caution">
    <text evidence="3">The sequence shown here is derived from an EMBL/GenBank/DDBJ whole genome shotgun (WGS) entry which is preliminary data.</text>
</comment>
<name>A0A5A8CWD4_CAFRO</name>
<dbReference type="EMBL" id="VLTN01000003">
    <property type="protein sequence ID" value="KAA0156804.1"/>
    <property type="molecule type" value="Genomic_DNA"/>
</dbReference>
<dbReference type="Pfam" id="PF13649">
    <property type="entry name" value="Methyltransf_25"/>
    <property type="match status" value="1"/>
</dbReference>